<gene>
    <name evidence="3" type="ORF">MCHLO_15982</name>
</gene>
<dbReference type="InterPro" id="IPR045340">
    <property type="entry name" value="DUF6533"/>
</dbReference>
<feature type="transmembrane region" description="Helical" evidence="1">
    <location>
        <begin position="209"/>
        <end position="238"/>
    </location>
</feature>
<keyword evidence="4" id="KW-1185">Reference proteome</keyword>
<feature type="transmembrane region" description="Helical" evidence="1">
    <location>
        <begin position="250"/>
        <end position="268"/>
    </location>
</feature>
<keyword evidence="1" id="KW-0472">Membrane</keyword>
<evidence type="ECO:0000256" key="1">
    <source>
        <dbReference type="SAM" id="Phobius"/>
    </source>
</evidence>
<name>A0ABQ0M8U4_MYCCL</name>
<keyword evidence="1" id="KW-0812">Transmembrane</keyword>
<accession>A0ABQ0M8U4</accession>
<keyword evidence="1" id="KW-1133">Transmembrane helix</keyword>
<dbReference type="Proteomes" id="UP000815677">
    <property type="component" value="Unassembled WGS sequence"/>
</dbReference>
<protein>
    <recommendedName>
        <fullName evidence="2">DUF6533 domain-containing protein</fullName>
    </recommendedName>
</protein>
<feature type="transmembrane region" description="Helical" evidence="1">
    <location>
        <begin position="23"/>
        <end position="45"/>
    </location>
</feature>
<dbReference type="EMBL" id="DF849905">
    <property type="protein sequence ID" value="GAT59725.1"/>
    <property type="molecule type" value="Genomic_DNA"/>
</dbReference>
<feature type="domain" description="DUF6533" evidence="2">
    <location>
        <begin position="27"/>
        <end position="63"/>
    </location>
</feature>
<feature type="transmembrane region" description="Helical" evidence="1">
    <location>
        <begin position="274"/>
        <end position="292"/>
    </location>
</feature>
<sequence>MSSAAAEAAQLQQLYQLLADTRVVNAFALASFTVVVLEHIATLNFEIQYVWKSKKTWISIFYLWILHQSVDDTKHKQLGPGMSIYQIIAEEKLIQNAVAQTQILSIIVVSADIVLAARVWILYARSQIVLWSLFALLIVEIAGVYALYSRQCNQLNIFRITVGYIEVNPLTEFFHLLVILLIHILYADFNSPFLTGCYSLTVPRYFTEYSIFPLVVAFVVFSMTLYKCGSTIIALGYGRAPILTMFLRDGFIWFFIVFASCIMELVIWSRARPSLLSLIILFIGCCGARVLMNIQYILDDDYVYGPGTLSGATDSPGALPVVTIGSAPVRRPKRGASSEPCYKEAIAQGFQCPGNSKLVNASLK</sequence>
<feature type="transmembrane region" description="Helical" evidence="1">
    <location>
        <begin position="129"/>
        <end position="148"/>
    </location>
</feature>
<feature type="transmembrane region" description="Helical" evidence="1">
    <location>
        <begin position="103"/>
        <end position="123"/>
    </location>
</feature>
<evidence type="ECO:0000313" key="3">
    <source>
        <dbReference type="EMBL" id="GAT59725.1"/>
    </source>
</evidence>
<organism evidence="3 4">
    <name type="scientific">Mycena chlorophos</name>
    <name type="common">Agaric fungus</name>
    <name type="synonym">Agaricus chlorophos</name>
    <dbReference type="NCBI Taxonomy" id="658473"/>
    <lineage>
        <taxon>Eukaryota</taxon>
        <taxon>Fungi</taxon>
        <taxon>Dikarya</taxon>
        <taxon>Basidiomycota</taxon>
        <taxon>Agaricomycotina</taxon>
        <taxon>Agaricomycetes</taxon>
        <taxon>Agaricomycetidae</taxon>
        <taxon>Agaricales</taxon>
        <taxon>Marasmiineae</taxon>
        <taxon>Mycenaceae</taxon>
        <taxon>Mycena</taxon>
    </lineage>
</organism>
<reference evidence="3" key="1">
    <citation type="submission" date="2014-09" db="EMBL/GenBank/DDBJ databases">
        <title>Genome sequence of the luminous mushroom Mycena chlorophos for searching fungal bioluminescence genes.</title>
        <authorList>
            <person name="Tanaka Y."/>
            <person name="Kasuga D."/>
            <person name="Oba Y."/>
            <person name="Hase S."/>
            <person name="Sato K."/>
            <person name="Oba Y."/>
            <person name="Sakakibara Y."/>
        </authorList>
    </citation>
    <scope>NUCLEOTIDE SEQUENCE</scope>
</reference>
<dbReference type="Pfam" id="PF20151">
    <property type="entry name" value="DUF6533"/>
    <property type="match status" value="1"/>
</dbReference>
<proteinExistence type="predicted"/>
<evidence type="ECO:0000259" key="2">
    <source>
        <dbReference type="Pfam" id="PF20151"/>
    </source>
</evidence>
<evidence type="ECO:0000313" key="4">
    <source>
        <dbReference type="Proteomes" id="UP000815677"/>
    </source>
</evidence>